<proteinExistence type="inferred from homology"/>
<feature type="transmembrane region" description="Helical" evidence="3">
    <location>
        <begin position="395"/>
        <end position="420"/>
    </location>
</feature>
<evidence type="ECO:0000256" key="2">
    <source>
        <dbReference type="ARBA" id="ARBA00023136"/>
    </source>
</evidence>
<keyword evidence="6" id="KW-1185">Reference proteome</keyword>
<dbReference type="Proteomes" id="UP000190256">
    <property type="component" value="Unassembled WGS sequence"/>
</dbReference>
<evidence type="ECO:0000256" key="3">
    <source>
        <dbReference type="SAM" id="Phobius"/>
    </source>
</evidence>
<dbReference type="EMBL" id="MRAD01000001">
    <property type="protein sequence ID" value="OOO63735.1"/>
    <property type="molecule type" value="Genomic_DNA"/>
</dbReference>
<dbReference type="PANTHER" id="PTHR22550">
    <property type="entry name" value="SPORE GERMINATION PROTEIN"/>
    <property type="match status" value="1"/>
</dbReference>
<evidence type="ECO:0000313" key="4">
    <source>
        <dbReference type="EMBL" id="OOO63735.1"/>
    </source>
</evidence>
<name>A0A1S9IDU9_9CLOT</name>
<feature type="transmembrane region" description="Helical" evidence="3">
    <location>
        <begin position="314"/>
        <end position="333"/>
    </location>
</feature>
<dbReference type="AlphaFoldDB" id="A0A1S9IDU9"/>
<dbReference type="GO" id="GO:0016020">
    <property type="term" value="C:membrane"/>
    <property type="evidence" value="ECO:0007669"/>
    <property type="project" value="InterPro"/>
</dbReference>
<comment type="similarity">
    <text evidence="1">Belongs to the GerABKA family.</text>
</comment>
<feature type="transmembrane region" description="Helical" evidence="3">
    <location>
        <begin position="274"/>
        <end position="293"/>
    </location>
</feature>
<feature type="transmembrane region" description="Helical" evidence="3">
    <location>
        <begin position="371"/>
        <end position="389"/>
    </location>
</feature>
<sequence length="470" mass="52985">MNIDCYDIIKKRLENKFDTVFRDIACKQGTIHLIFISNLCDSSFISEYIIYPLIKDEDYTYNIKNMKEKMLAANSVEEVKNVEEAILSILSGNVVIIPDFIEGIISVEAKGFSKRAITSPVTESVIKGPREGFTESIMDNLSLIRRRIKNENFEVEKFILGKESNTLVAMCYLKNKAPKDLTNYIRNKLNEAKFEFVIESNYIEELLTQKNTLFDTIASSEKADIVCSKIFEGKVGIIVDGTPFVLTAPHFFIENINMADDYYQKKIFTNISRILRWLALGISLFLPGLYLALSTHHFSLIPYMFIFRLSKARAGVPFPTIIEVLLMMFFFQLSREAGLRLPQPIGQSMSIVGALILGDATVSASLTSQSTMVIVGVATISTFLIPKFYNGVSVWSILISIGASIAGLPGFYMMVMIFLAHISSLQSCGYPYLYPLGTFKKYNYGDVVFRDDLENLSSDILIDNQKSNNK</sequence>
<dbReference type="PIRSF" id="PIRSF005690">
    <property type="entry name" value="GerBA"/>
    <property type="match status" value="1"/>
</dbReference>
<reference evidence="5 7" key="1">
    <citation type="submission" date="2016-12" db="EMBL/GenBank/DDBJ databases">
        <title>Clostridium tepidum sp. nov., a close relative of Clostridium sporogenes and Clostridium botulinum Group I.</title>
        <authorList>
            <person name="Dobritsa A.P."/>
            <person name="Kutumbaka K.K."/>
            <person name="Werner K."/>
            <person name="Wiedmann M."/>
            <person name="Asmus A."/>
            <person name="Samadpour M."/>
        </authorList>
    </citation>
    <scope>NUCLEOTIDE SEQUENCE [LARGE SCALE GENOMIC DNA]</scope>
    <source>
        <strain evidence="5 7">IEH 97212</strain>
    </source>
</reference>
<keyword evidence="2 3" id="KW-0472">Membrane</keyword>
<dbReference type="InterPro" id="IPR004995">
    <property type="entry name" value="Spore_Ger"/>
</dbReference>
<evidence type="ECO:0000313" key="7">
    <source>
        <dbReference type="Proteomes" id="UP000190256"/>
    </source>
</evidence>
<protein>
    <submittedName>
        <fullName evidence="5">Spore germination protein</fullName>
    </submittedName>
</protein>
<dbReference type="OrthoDB" id="9772630at2"/>
<organism evidence="5 7">
    <name type="scientific">Clostridium tepidum</name>
    <dbReference type="NCBI Taxonomy" id="1962263"/>
    <lineage>
        <taxon>Bacteria</taxon>
        <taxon>Bacillati</taxon>
        <taxon>Bacillota</taxon>
        <taxon>Clostridia</taxon>
        <taxon>Eubacteriales</taxon>
        <taxon>Clostridiaceae</taxon>
        <taxon>Clostridium</taxon>
    </lineage>
</organism>
<accession>A0A1S9IDU9</accession>
<keyword evidence="3" id="KW-1133">Transmembrane helix</keyword>
<comment type="caution">
    <text evidence="5">The sequence shown here is derived from an EMBL/GenBank/DDBJ whole genome shotgun (WGS) entry which is preliminary data.</text>
</comment>
<reference evidence="4 6" key="2">
    <citation type="submission" date="2016-12" db="EMBL/GenBank/DDBJ databases">
        <title>Clostridium tepidum sp. nov., a close relative of Clostridium sporogenes and Clostridium botulinum Group I.</title>
        <authorList>
            <person name="Dobritsa A.P."/>
            <person name="Kutumbaka K."/>
            <person name="Werner K."/>
            <person name="Samadpour M."/>
        </authorList>
    </citation>
    <scope>NUCLEOTIDE SEQUENCE [LARGE SCALE GENOMIC DNA]</scope>
    <source>
        <strain evidence="4 6">PE</strain>
    </source>
</reference>
<keyword evidence="3" id="KW-0812">Transmembrane</keyword>
<evidence type="ECO:0000313" key="5">
    <source>
        <dbReference type="EMBL" id="OOO68487.1"/>
    </source>
</evidence>
<evidence type="ECO:0000256" key="1">
    <source>
        <dbReference type="ARBA" id="ARBA00005278"/>
    </source>
</evidence>
<dbReference type="Proteomes" id="UP000190206">
    <property type="component" value="Unassembled WGS sequence"/>
</dbReference>
<dbReference type="STRING" id="1962263.BS637_01530"/>
<dbReference type="GO" id="GO:0009847">
    <property type="term" value="P:spore germination"/>
    <property type="evidence" value="ECO:0007669"/>
    <property type="project" value="InterPro"/>
</dbReference>
<evidence type="ECO:0000313" key="6">
    <source>
        <dbReference type="Proteomes" id="UP000190206"/>
    </source>
</evidence>
<dbReference type="InterPro" id="IPR050768">
    <property type="entry name" value="UPF0353/GerABKA_families"/>
</dbReference>
<dbReference type="Pfam" id="PF03323">
    <property type="entry name" value="GerA"/>
    <property type="match status" value="1"/>
</dbReference>
<dbReference type="EMBL" id="MRAE01000008">
    <property type="protein sequence ID" value="OOO68487.1"/>
    <property type="molecule type" value="Genomic_DNA"/>
</dbReference>
<gene>
    <name evidence="4" type="ORF">BS637_01530</name>
    <name evidence="5" type="ORF">BS638_04930</name>
</gene>
<dbReference type="PANTHER" id="PTHR22550:SF5">
    <property type="entry name" value="LEUCINE ZIPPER PROTEIN 4"/>
    <property type="match status" value="1"/>
</dbReference>
<dbReference type="RefSeq" id="WP_078022748.1">
    <property type="nucleotide sequence ID" value="NZ_JADPGM010000012.1"/>
</dbReference>